<dbReference type="RefSeq" id="WP_015564963.1">
    <property type="nucleotide sequence ID" value="NC_021042.1"/>
</dbReference>
<dbReference type="HOGENOM" id="CLU_1072610_0_0_9"/>
<dbReference type="Proteomes" id="UP000008804">
    <property type="component" value="Chromosome"/>
</dbReference>
<dbReference type="BioCyc" id="FPRA718252:G1375-1612-MONOMER"/>
<keyword evidence="2" id="KW-1185">Reference proteome</keyword>
<sequence>MVQVLYCMKIAKPRWAKSLRDGTAWFGSVESYIQKAQKDHNDEQGDAFEGVFARVGRFSNVLINCMKKFGNDLEIIPDGEYCLLRRKSIRKACVFCMYGLTPQDFLPIGELYYIDGVKVCDFQHTVSQKMFEGFLDDKEKAASVCASIGHLNEAISKGASDVGYTIRRQELKYDLDFTREFMIAGIEPGSPYEELFHKQKRFSYQHELRSLLSNVDCPPSQDGIPIQYKKLEKDSLFYDESNDVGMIIQMTCSIKEKTS</sequence>
<evidence type="ECO:0000313" key="1">
    <source>
        <dbReference type="EMBL" id="CBK99320.1"/>
    </source>
</evidence>
<dbReference type="KEGG" id="fpr:FP2_18970"/>
<organism evidence="1 2">
    <name type="scientific">Faecalibacterium prausnitzii L2-6</name>
    <dbReference type="NCBI Taxonomy" id="718252"/>
    <lineage>
        <taxon>Bacteria</taxon>
        <taxon>Bacillati</taxon>
        <taxon>Bacillota</taxon>
        <taxon>Clostridia</taxon>
        <taxon>Eubacteriales</taxon>
        <taxon>Oscillospiraceae</taxon>
        <taxon>Faecalibacterium</taxon>
    </lineage>
</organism>
<dbReference type="EMBL" id="FP929045">
    <property type="protein sequence ID" value="CBK99320.1"/>
    <property type="molecule type" value="Genomic_DNA"/>
</dbReference>
<protein>
    <submittedName>
        <fullName evidence="1">Uncharacterized protein</fullName>
    </submittedName>
</protein>
<dbReference type="AlphaFoldDB" id="D4JZ71"/>
<gene>
    <name evidence="1" type="ORF">FP2_18970</name>
</gene>
<reference evidence="1 2" key="2">
    <citation type="submission" date="2010-03" db="EMBL/GenBank/DDBJ databases">
        <authorList>
            <person name="Pajon A."/>
        </authorList>
    </citation>
    <scope>NUCLEOTIDE SEQUENCE [LARGE SCALE GENOMIC DNA]</scope>
    <source>
        <strain evidence="2">L2-6</strain>
    </source>
</reference>
<accession>D4JZ71</accession>
<reference evidence="1 2" key="1">
    <citation type="submission" date="2010-03" db="EMBL/GenBank/DDBJ databases">
        <title>The genome sequence of Faecalibacterium prausnitzii L2/6.</title>
        <authorList>
            <consortium name="metaHIT consortium -- http://www.metahit.eu/"/>
            <person name="Pajon A."/>
            <person name="Turner K."/>
            <person name="Parkhill J."/>
            <person name="Duncan S."/>
            <person name="Flint H."/>
        </authorList>
    </citation>
    <scope>NUCLEOTIDE SEQUENCE [LARGE SCALE GENOMIC DNA]</scope>
    <source>
        <strain evidence="2">L2-6</strain>
    </source>
</reference>
<proteinExistence type="predicted"/>
<evidence type="ECO:0000313" key="2">
    <source>
        <dbReference type="Proteomes" id="UP000008804"/>
    </source>
</evidence>
<name>D4JZ71_9FIRM</name>